<accession>A0A5R9FM97</accession>
<dbReference type="Proteomes" id="UP000305906">
    <property type="component" value="Unassembled WGS sequence"/>
</dbReference>
<dbReference type="AlphaFoldDB" id="A0A5R9FM97"/>
<gene>
    <name evidence="1" type="ORF">FE633_35085</name>
</gene>
<dbReference type="RefSeq" id="WP_138049217.1">
    <property type="nucleotide sequence ID" value="NZ_VBZC01000052.1"/>
</dbReference>
<dbReference type="EMBL" id="VBZC01000052">
    <property type="protein sequence ID" value="TLS41654.1"/>
    <property type="molecule type" value="Genomic_DNA"/>
</dbReference>
<keyword evidence="2" id="KW-1185">Reference proteome</keyword>
<evidence type="ECO:0008006" key="3">
    <source>
        <dbReference type="Google" id="ProtNLM"/>
    </source>
</evidence>
<comment type="caution">
    <text evidence="1">The sequence shown here is derived from an EMBL/GenBank/DDBJ whole genome shotgun (WGS) entry which is preliminary data.</text>
</comment>
<organism evidence="1 2">
    <name type="scientific">Streptomyces montanus</name>
    <dbReference type="NCBI Taxonomy" id="2580423"/>
    <lineage>
        <taxon>Bacteria</taxon>
        <taxon>Bacillati</taxon>
        <taxon>Actinomycetota</taxon>
        <taxon>Actinomycetes</taxon>
        <taxon>Kitasatosporales</taxon>
        <taxon>Streptomycetaceae</taxon>
        <taxon>Streptomyces</taxon>
    </lineage>
</organism>
<protein>
    <recommendedName>
        <fullName evidence="3">HD domain-containing protein</fullName>
    </recommendedName>
</protein>
<name>A0A5R9FM97_9ACTN</name>
<evidence type="ECO:0000313" key="1">
    <source>
        <dbReference type="EMBL" id="TLS41654.1"/>
    </source>
</evidence>
<sequence length="247" mass="27996">MEQLRQNLAQLFASTPYSPRAVLESLSEVPELGREFAMPNSGKHGYPLIEHTFMVCNMFERAFPEWPLEAAFPKSAFRLLLCLHDMGKPAALRMNDKAKQHVLTVELVRKYQSVLPVSHEALATTLGLLSDDALGLFVRNKIPEEEAVERVGRMYARSEGVDADQFFGVLTAYYQVDSGSYTKYAFALSEPFVPKPKLEAVFRWNAEGEPVYDPSRCRLQFSEPTEFRYEHLKSAWLARSAHGLCQG</sequence>
<proteinExistence type="predicted"/>
<reference evidence="1 2" key="1">
    <citation type="submission" date="2019-05" db="EMBL/GenBank/DDBJ databases">
        <title>Streptomyces sp. NEAU-C151, a novel actinomycete isolated from soil.</title>
        <authorList>
            <person name="Han L."/>
            <person name="Jiang H."/>
        </authorList>
    </citation>
    <scope>NUCLEOTIDE SEQUENCE [LARGE SCALE GENOMIC DNA]</scope>
    <source>
        <strain evidence="1 2">NEAU-C151</strain>
    </source>
</reference>
<evidence type="ECO:0000313" key="2">
    <source>
        <dbReference type="Proteomes" id="UP000305906"/>
    </source>
</evidence>